<dbReference type="VEuPathDB" id="TriTrypDB:TcYC6_0078240"/>
<dbReference type="VEuPathDB" id="TriTrypDB:TCSYLVIO_004018"/>
<evidence type="ECO:0000313" key="3">
    <source>
        <dbReference type="EMBL" id="PWU99370.1"/>
    </source>
</evidence>
<dbReference type="EMBL" id="PRFA01000009">
    <property type="protein sequence ID" value="PWU99370.1"/>
    <property type="molecule type" value="Genomic_DNA"/>
</dbReference>
<evidence type="ECO:0000313" key="4">
    <source>
        <dbReference type="Proteomes" id="UP000246121"/>
    </source>
</evidence>
<dbReference type="VEuPathDB" id="TriTrypDB:Tc_MARK_2785"/>
<dbReference type="Proteomes" id="UP000246121">
    <property type="component" value="Unassembled WGS sequence"/>
</dbReference>
<keyword evidence="1" id="KW-0175">Coiled coil</keyword>
<dbReference type="VEuPathDB" id="TriTrypDB:C4B63_9g436"/>
<dbReference type="VEuPathDB" id="TriTrypDB:TCDM_07377"/>
<dbReference type="VEuPathDB" id="TriTrypDB:C3747_94g200"/>
<feature type="compositionally biased region" description="Basic and acidic residues" evidence="2">
    <location>
        <begin position="174"/>
        <end position="184"/>
    </location>
</feature>
<accession>A0A2V2VT06</accession>
<proteinExistence type="predicted"/>
<feature type="compositionally biased region" description="Basic and acidic residues" evidence="2">
    <location>
        <begin position="257"/>
        <end position="267"/>
    </location>
</feature>
<sequence length="413" mass="47028">MLRTVLILGRVAGARRRKLHVGLRGVRATKQHERIYKRLREDEAERAFMQKIREDRNRREKIIAKALRQALAKKEREESKLLRQYEANKVEAAEELRKLKEKQEAPPAVAAPQVQKPVRVPCAKKAELQREEIQQRRAKEREAEKAFFEMIEKLRKRRESEMLAEQEFEKQIRARMASVEKEESGLGGSDSPAVPSATDVTADTVTAQEVNFASNQTTELKEVAEQTEDNTLKEMEEHSELNVALEEPSRVASAKVSQEKQRPSIGKEKKKTLQTKQEQPKPREKRRKRIKVTDHVPATPQMTVENPADYVPSASDRVYPPVFQQPTHAVSLTGFNEPPVMSSMAQTPDFGQRHVQSLPSLESPVIPLRPRALDTFLPVARMARGMPVSFPHIIPAVRQARERPTSGAGLHRL</sequence>
<reference evidence="3 4" key="1">
    <citation type="journal article" date="2018" name="Microb. Genom.">
        <title>Expanding an expanded genome: long-read sequencing of Trypanosoma cruzi.</title>
        <authorList>
            <person name="Berna L."/>
            <person name="Rodriguez M."/>
            <person name="Chiribao M.L."/>
            <person name="Parodi-Talice A."/>
            <person name="Pita S."/>
            <person name="Rijo G."/>
            <person name="Alvarez-Valin F."/>
            <person name="Robello C."/>
        </authorList>
    </citation>
    <scope>NUCLEOTIDE SEQUENCE [LARGE SCALE GENOMIC DNA]</scope>
    <source>
        <strain evidence="3 4">Dm28c</strain>
    </source>
</reference>
<organism evidence="3 4">
    <name type="scientific">Trypanosoma cruzi</name>
    <dbReference type="NCBI Taxonomy" id="5693"/>
    <lineage>
        <taxon>Eukaryota</taxon>
        <taxon>Discoba</taxon>
        <taxon>Euglenozoa</taxon>
        <taxon>Kinetoplastea</taxon>
        <taxon>Metakinetoplastina</taxon>
        <taxon>Trypanosomatida</taxon>
        <taxon>Trypanosomatidae</taxon>
        <taxon>Trypanosoma</taxon>
        <taxon>Schizotrypanum</taxon>
    </lineage>
</organism>
<evidence type="ECO:0000256" key="1">
    <source>
        <dbReference type="SAM" id="Coils"/>
    </source>
</evidence>
<dbReference type="VEuPathDB" id="TriTrypDB:TcCL_NonESM13277"/>
<gene>
    <name evidence="3" type="ORF">C4B63_9g436</name>
</gene>
<comment type="caution">
    <text evidence="3">The sequence shown here is derived from an EMBL/GenBank/DDBJ whole genome shotgun (WGS) entry which is preliminary data.</text>
</comment>
<dbReference type="VEuPathDB" id="TriTrypDB:BCY84_18165"/>
<evidence type="ECO:0000256" key="2">
    <source>
        <dbReference type="SAM" id="MobiDB-lite"/>
    </source>
</evidence>
<dbReference type="AlphaFoldDB" id="A0A2V2VT06"/>
<name>A0A2V2VT06_TRYCR</name>
<feature type="coiled-coil region" evidence="1">
    <location>
        <begin position="57"/>
        <end position="171"/>
    </location>
</feature>
<dbReference type="VEuPathDB" id="TriTrypDB:TcBrA4_0102050"/>
<protein>
    <submittedName>
        <fullName evidence="3">Uncharacterized protein</fullName>
    </submittedName>
</protein>
<feature type="region of interest" description="Disordered" evidence="2">
    <location>
        <begin position="174"/>
        <end position="201"/>
    </location>
</feature>
<dbReference type="VEuPathDB" id="TriTrypDB:ECC02_010569"/>
<dbReference type="VEuPathDB" id="TriTrypDB:TcCLB.506817.10"/>
<dbReference type="VEuPathDB" id="TriTrypDB:TcG_08910"/>
<dbReference type="VEuPathDB" id="TriTrypDB:TcCLB.507105.60"/>
<feature type="region of interest" description="Disordered" evidence="2">
    <location>
        <begin position="235"/>
        <end position="289"/>
    </location>
</feature>